<evidence type="ECO:0000256" key="2">
    <source>
        <dbReference type="SAM" id="Coils"/>
    </source>
</evidence>
<dbReference type="PANTHER" id="PTHR33795">
    <property type="entry name" value="INSERTION ELEMENT IS150 PROTEIN INSJ"/>
    <property type="match status" value="1"/>
</dbReference>
<accession>A0A1S8TEK1</accession>
<organism evidence="4 5">
    <name type="scientific">Clostridium puniceum</name>
    <dbReference type="NCBI Taxonomy" id="29367"/>
    <lineage>
        <taxon>Bacteria</taxon>
        <taxon>Bacillati</taxon>
        <taxon>Bacillota</taxon>
        <taxon>Clostridia</taxon>
        <taxon>Eubacteriales</taxon>
        <taxon>Clostridiaceae</taxon>
        <taxon>Clostridium</taxon>
    </lineage>
</organism>
<dbReference type="InterPro" id="IPR052057">
    <property type="entry name" value="IS150/IS1296_orfA-like"/>
</dbReference>
<dbReference type="InterPro" id="IPR010921">
    <property type="entry name" value="Trp_repressor/repl_initiator"/>
</dbReference>
<evidence type="ECO:0000259" key="3">
    <source>
        <dbReference type="Pfam" id="PF13518"/>
    </source>
</evidence>
<comment type="caution">
    <text evidence="4">The sequence shown here is derived from an EMBL/GenBank/DDBJ whole genome shotgun (WGS) entry which is preliminary data.</text>
</comment>
<keyword evidence="5" id="KW-1185">Reference proteome</keyword>
<dbReference type="InterPro" id="IPR036388">
    <property type="entry name" value="WH-like_DNA-bd_sf"/>
</dbReference>
<dbReference type="EMBL" id="LZZM01000178">
    <property type="protein sequence ID" value="OOM76062.1"/>
    <property type="molecule type" value="Genomic_DNA"/>
</dbReference>
<evidence type="ECO:0000313" key="5">
    <source>
        <dbReference type="Proteomes" id="UP000190890"/>
    </source>
</evidence>
<evidence type="ECO:0000313" key="4">
    <source>
        <dbReference type="EMBL" id="OOM76062.1"/>
    </source>
</evidence>
<feature type="domain" description="Insertion element IS150 protein InsJ-like helix-turn-helix" evidence="3">
    <location>
        <begin position="132"/>
        <end position="184"/>
    </location>
</feature>
<dbReference type="STRING" id="29367.CLPUN_29100"/>
<dbReference type="PANTHER" id="PTHR33795:SF1">
    <property type="entry name" value="INSERTION ELEMENT IS150 PROTEIN INSJ"/>
    <property type="match status" value="1"/>
</dbReference>
<sequence>MGRKAKVSPGQKLEAVEDYLCGNKSSTQICYELNVTKKSFDQWVRKFKLHGAEGLKTTTKNTFYPIELKYQAIKDYLDGIGSLFEICSKYNISSHSILQQWIKKYNSHKTFKSHSKQGDRIMTNGRKTTYEERTEIVAFCISNNDDYQATADKFKVSYQQVYTWVRKYKANGYEELTDRRGKRKEAAELTESDKLSAQLKLIEAENTRLKMEIDFLKKLKEVERR</sequence>
<dbReference type="GO" id="GO:0043565">
    <property type="term" value="F:sequence-specific DNA binding"/>
    <property type="evidence" value="ECO:0007669"/>
    <property type="project" value="InterPro"/>
</dbReference>
<keyword evidence="2" id="KW-0175">Coiled coil</keyword>
<gene>
    <name evidence="4" type="ORF">CLPUN_29100</name>
</gene>
<evidence type="ECO:0000256" key="1">
    <source>
        <dbReference type="ARBA" id="ARBA00038232"/>
    </source>
</evidence>
<dbReference type="Proteomes" id="UP000190890">
    <property type="component" value="Unassembled WGS sequence"/>
</dbReference>
<dbReference type="SUPFAM" id="SSF48295">
    <property type="entry name" value="TrpR-like"/>
    <property type="match status" value="3"/>
</dbReference>
<dbReference type="Gene3D" id="1.10.10.10">
    <property type="entry name" value="Winged helix-like DNA-binding domain superfamily/Winged helix DNA-binding domain"/>
    <property type="match status" value="3"/>
</dbReference>
<proteinExistence type="inferred from homology"/>
<dbReference type="RefSeq" id="WP_077847992.1">
    <property type="nucleotide sequence ID" value="NZ_LZZM01000178.1"/>
</dbReference>
<name>A0A1S8TEK1_9CLOT</name>
<dbReference type="AlphaFoldDB" id="A0A1S8TEK1"/>
<dbReference type="OrthoDB" id="9797531at2"/>
<dbReference type="InterPro" id="IPR055247">
    <property type="entry name" value="InsJ-like_HTH"/>
</dbReference>
<feature type="domain" description="Insertion element IS150 protein InsJ-like helix-turn-helix" evidence="3">
    <location>
        <begin position="69"/>
        <end position="108"/>
    </location>
</feature>
<protein>
    <submittedName>
        <fullName evidence="4">Transposase</fullName>
    </submittedName>
</protein>
<dbReference type="Pfam" id="PF13518">
    <property type="entry name" value="HTH_28"/>
    <property type="match status" value="3"/>
</dbReference>
<feature type="domain" description="Insertion element IS150 protein InsJ-like helix-turn-helix" evidence="3">
    <location>
        <begin position="11"/>
        <end position="56"/>
    </location>
</feature>
<feature type="coiled-coil region" evidence="2">
    <location>
        <begin position="192"/>
        <end position="219"/>
    </location>
</feature>
<reference evidence="4 5" key="1">
    <citation type="submission" date="2016-05" db="EMBL/GenBank/DDBJ databases">
        <title>Microbial solvent formation.</title>
        <authorList>
            <person name="Poehlein A."/>
            <person name="Montoya Solano J.D."/>
            <person name="Flitsch S."/>
            <person name="Krabben P."/>
            <person name="Duerre P."/>
            <person name="Daniel R."/>
        </authorList>
    </citation>
    <scope>NUCLEOTIDE SEQUENCE [LARGE SCALE GENOMIC DNA]</scope>
    <source>
        <strain evidence="4 5">DSM 2619</strain>
    </source>
</reference>
<comment type="similarity">
    <text evidence="1">Belongs to the IS150/IS1296 orfA family.</text>
</comment>